<evidence type="ECO:0000313" key="2">
    <source>
        <dbReference type="EnsemblMetazoa" id="AALFPA23_011832.P16824"/>
    </source>
</evidence>
<proteinExistence type="predicted"/>
<accession>A0ABM1YSR0</accession>
<organism evidence="2 3">
    <name type="scientific">Aedes albopictus</name>
    <name type="common">Asian tiger mosquito</name>
    <name type="synonym">Stegomyia albopicta</name>
    <dbReference type="NCBI Taxonomy" id="7160"/>
    <lineage>
        <taxon>Eukaryota</taxon>
        <taxon>Metazoa</taxon>
        <taxon>Ecdysozoa</taxon>
        <taxon>Arthropoda</taxon>
        <taxon>Hexapoda</taxon>
        <taxon>Insecta</taxon>
        <taxon>Pterygota</taxon>
        <taxon>Neoptera</taxon>
        <taxon>Endopterygota</taxon>
        <taxon>Diptera</taxon>
        <taxon>Nematocera</taxon>
        <taxon>Culicoidea</taxon>
        <taxon>Culicidae</taxon>
        <taxon>Culicinae</taxon>
        <taxon>Aedini</taxon>
        <taxon>Aedes</taxon>
        <taxon>Stegomyia</taxon>
    </lineage>
</organism>
<reference evidence="2" key="2">
    <citation type="submission" date="2025-05" db="UniProtKB">
        <authorList>
            <consortium name="EnsemblMetazoa"/>
        </authorList>
    </citation>
    <scope>IDENTIFICATION</scope>
    <source>
        <strain evidence="2">Foshan</strain>
    </source>
</reference>
<evidence type="ECO:0000313" key="3">
    <source>
        <dbReference type="Proteomes" id="UP000069940"/>
    </source>
</evidence>
<reference evidence="3" key="1">
    <citation type="journal article" date="2015" name="Proc. Natl. Acad. Sci. U.S.A.">
        <title>Genome sequence of the Asian Tiger mosquito, Aedes albopictus, reveals insights into its biology, genetics, and evolution.</title>
        <authorList>
            <person name="Chen X.G."/>
            <person name="Jiang X."/>
            <person name="Gu J."/>
            <person name="Xu M."/>
            <person name="Wu Y."/>
            <person name="Deng Y."/>
            <person name="Zhang C."/>
            <person name="Bonizzoni M."/>
            <person name="Dermauw W."/>
            <person name="Vontas J."/>
            <person name="Armbruster P."/>
            <person name="Huang X."/>
            <person name="Yang Y."/>
            <person name="Zhang H."/>
            <person name="He W."/>
            <person name="Peng H."/>
            <person name="Liu Y."/>
            <person name="Wu K."/>
            <person name="Chen J."/>
            <person name="Lirakis M."/>
            <person name="Topalis P."/>
            <person name="Van Leeuwen T."/>
            <person name="Hall A.B."/>
            <person name="Jiang X."/>
            <person name="Thorpe C."/>
            <person name="Mueller R.L."/>
            <person name="Sun C."/>
            <person name="Waterhouse R.M."/>
            <person name="Yan G."/>
            <person name="Tu Z.J."/>
            <person name="Fang X."/>
            <person name="James A.A."/>
        </authorList>
    </citation>
    <scope>NUCLEOTIDE SEQUENCE [LARGE SCALE GENOMIC DNA]</scope>
    <source>
        <strain evidence="3">Foshan</strain>
    </source>
</reference>
<evidence type="ECO:0000256" key="1">
    <source>
        <dbReference type="SAM" id="SignalP"/>
    </source>
</evidence>
<protein>
    <recommendedName>
        <fullName evidence="4">Secreted protein</fullName>
    </recommendedName>
</protein>
<sequence>MNVVGICGLVRLVSLLGLVLLLEGGGVQSKAIGSVTTEEPPIDNGIVVASSSSTEFSIGGTSQETEIRTTTEEVPTIDREHVTLRIPDELFSSTANLTLRLRDFLGQLLLRSVARLAKMMRFIQPLFGGHLVIEIPKDLEKI</sequence>
<keyword evidence="1" id="KW-0732">Signal</keyword>
<evidence type="ECO:0008006" key="4">
    <source>
        <dbReference type="Google" id="ProtNLM"/>
    </source>
</evidence>
<name>A0ABM1YSR0_AEDAL</name>
<dbReference type="RefSeq" id="XP_062701889.1">
    <property type="nucleotide sequence ID" value="XM_062845905.1"/>
</dbReference>
<feature type="signal peptide" evidence="1">
    <location>
        <begin position="1"/>
        <end position="29"/>
    </location>
</feature>
<dbReference type="EnsemblMetazoa" id="AALFPA23_011832.R16824">
    <property type="protein sequence ID" value="AALFPA23_011832.P16824"/>
    <property type="gene ID" value="AALFPA23_011832"/>
</dbReference>
<dbReference type="Proteomes" id="UP000069940">
    <property type="component" value="Unassembled WGS sequence"/>
</dbReference>
<feature type="chain" id="PRO_5045547132" description="Secreted protein" evidence="1">
    <location>
        <begin position="30"/>
        <end position="142"/>
    </location>
</feature>
<dbReference type="GeneID" id="134285328"/>
<keyword evidence="3" id="KW-1185">Reference proteome</keyword>